<dbReference type="EMBL" id="CP000492">
    <property type="protein sequence ID" value="ABL66428.1"/>
    <property type="molecule type" value="Genomic_DNA"/>
</dbReference>
<dbReference type="AlphaFoldDB" id="A1BJ51"/>
<dbReference type="Proteomes" id="UP000008701">
    <property type="component" value="Chromosome"/>
</dbReference>
<dbReference type="SUPFAM" id="SSF53335">
    <property type="entry name" value="S-adenosyl-L-methionine-dependent methyltransferases"/>
    <property type="match status" value="1"/>
</dbReference>
<dbReference type="OrthoDB" id="1123183at2"/>
<gene>
    <name evidence="1" type="ordered locus">Cpha266_2440</name>
</gene>
<protein>
    <recommendedName>
        <fullName evidence="3">Methyltransferase type 11</fullName>
    </recommendedName>
</protein>
<sequence length="187" mass="21028">MNSVFRTRIDDAYCTDPANRLRWQKTLAFLQASPVALPKAVAGLDLGGRTPLTDVLEKFFDCPFHATAIDLDVEPLEGAYGVVTAFEVLEHLFNPLHALLQVRRVLAGQDARLFVSMPLAKPAMLASLDHFHEMSGDAALSLFTRAGFRVVRSDAFRIRKWPFYLTGLKPVLRAFYEKVVIYELEIC</sequence>
<dbReference type="RefSeq" id="WP_011746210.1">
    <property type="nucleotide sequence ID" value="NC_008639.1"/>
</dbReference>
<keyword evidence="2" id="KW-1185">Reference proteome</keyword>
<dbReference type="eggNOG" id="COG2227">
    <property type="taxonomic scope" value="Bacteria"/>
</dbReference>
<organism evidence="1 2">
    <name type="scientific">Chlorobium phaeobacteroides (strain DSM 266 / SMG 266 / 2430)</name>
    <dbReference type="NCBI Taxonomy" id="290317"/>
    <lineage>
        <taxon>Bacteria</taxon>
        <taxon>Pseudomonadati</taxon>
        <taxon>Chlorobiota</taxon>
        <taxon>Chlorobiia</taxon>
        <taxon>Chlorobiales</taxon>
        <taxon>Chlorobiaceae</taxon>
        <taxon>Chlorobium/Pelodictyon group</taxon>
        <taxon>Chlorobium</taxon>
    </lineage>
</organism>
<reference evidence="1 2" key="1">
    <citation type="submission" date="2006-12" db="EMBL/GenBank/DDBJ databases">
        <title>Complete sequence of Chlorobium phaeobacteroides DSM 266.</title>
        <authorList>
            <consortium name="US DOE Joint Genome Institute"/>
            <person name="Copeland A."/>
            <person name="Lucas S."/>
            <person name="Lapidus A."/>
            <person name="Barry K."/>
            <person name="Detter J.C."/>
            <person name="Glavina del Rio T."/>
            <person name="Hammon N."/>
            <person name="Israni S."/>
            <person name="Pitluck S."/>
            <person name="Goltsman E."/>
            <person name="Schmutz J."/>
            <person name="Larimer F."/>
            <person name="Land M."/>
            <person name="Hauser L."/>
            <person name="Mikhailova N."/>
            <person name="Li T."/>
            <person name="Overmann J."/>
            <person name="Bryant D.A."/>
            <person name="Richardson P."/>
        </authorList>
    </citation>
    <scope>NUCLEOTIDE SEQUENCE [LARGE SCALE GENOMIC DNA]</scope>
    <source>
        <strain evidence="1 2">DSM 266</strain>
    </source>
</reference>
<dbReference type="InterPro" id="IPR029063">
    <property type="entry name" value="SAM-dependent_MTases_sf"/>
</dbReference>
<dbReference type="STRING" id="290317.Cpha266_2440"/>
<dbReference type="KEGG" id="cph:Cpha266_2440"/>
<dbReference type="HOGENOM" id="CLU_099433_0_0_10"/>
<evidence type="ECO:0000313" key="2">
    <source>
        <dbReference type="Proteomes" id="UP000008701"/>
    </source>
</evidence>
<dbReference type="Gene3D" id="3.40.50.150">
    <property type="entry name" value="Vaccinia Virus protein VP39"/>
    <property type="match status" value="1"/>
</dbReference>
<evidence type="ECO:0008006" key="3">
    <source>
        <dbReference type="Google" id="ProtNLM"/>
    </source>
</evidence>
<dbReference type="Pfam" id="PF13489">
    <property type="entry name" value="Methyltransf_23"/>
    <property type="match status" value="1"/>
</dbReference>
<accession>A1BJ51</accession>
<name>A1BJ51_CHLPD</name>
<proteinExistence type="predicted"/>
<evidence type="ECO:0000313" key="1">
    <source>
        <dbReference type="EMBL" id="ABL66428.1"/>
    </source>
</evidence>